<dbReference type="Proteomes" id="UP000270094">
    <property type="component" value="Unassembled WGS sequence"/>
</dbReference>
<evidence type="ECO:0000256" key="2">
    <source>
        <dbReference type="ARBA" id="ARBA00022853"/>
    </source>
</evidence>
<evidence type="ECO:0000256" key="5">
    <source>
        <dbReference type="ARBA" id="ARBA00023242"/>
    </source>
</evidence>
<dbReference type="Pfam" id="PF05712">
    <property type="entry name" value="MRG"/>
    <property type="match status" value="1"/>
</dbReference>
<keyword evidence="3" id="KW-0805">Transcription regulation</keyword>
<protein>
    <recommendedName>
        <fullName evidence="6">MRG domain-containing protein</fullName>
    </recommendedName>
</protein>
<evidence type="ECO:0000259" key="6">
    <source>
        <dbReference type="Pfam" id="PF05712"/>
    </source>
</evidence>
<dbReference type="PROSITE" id="PS51640">
    <property type="entry name" value="MRG"/>
    <property type="match status" value="1"/>
</dbReference>
<sequence length="224" mass="25220">MIDFLGYFSATREFFEAGYGVGRIPADLLAPEIDSQLEQLGSLPKLIKNILVNEHDAVVNQGKLAILPSRVTVHDIVEKYVEFVELHYGNKAVEIEHDSGVTYLASNEILIRTARALRDYFDILLPYQLLYKFERLQFNTDGGPLRPDIIRSSKFYGLAHLLRMLVKLPALLRVVACGQAGLMDRIACIHDFVAFVRQNAPYILDLSVDYKEASPEYVKSVGSS</sequence>
<proteinExistence type="predicted"/>
<comment type="subcellular location">
    <subcellularLocation>
        <location evidence="1">Nucleus</location>
    </subcellularLocation>
</comment>
<dbReference type="AlphaFoldDB" id="A0A3P7LD10"/>
<keyword evidence="5" id="KW-0539">Nucleus</keyword>
<dbReference type="InterPro" id="IPR026541">
    <property type="entry name" value="MRG_dom"/>
</dbReference>
<dbReference type="EMBL" id="UYYB01109061">
    <property type="protein sequence ID" value="VDM80565.1"/>
    <property type="molecule type" value="Genomic_DNA"/>
</dbReference>
<evidence type="ECO:0000256" key="4">
    <source>
        <dbReference type="ARBA" id="ARBA00023163"/>
    </source>
</evidence>
<dbReference type="GO" id="GO:0006355">
    <property type="term" value="P:regulation of DNA-templated transcription"/>
    <property type="evidence" value="ECO:0007669"/>
    <property type="project" value="InterPro"/>
</dbReference>
<keyword evidence="4" id="KW-0804">Transcription</keyword>
<evidence type="ECO:0000256" key="1">
    <source>
        <dbReference type="ARBA" id="ARBA00004123"/>
    </source>
</evidence>
<dbReference type="PANTHER" id="PTHR10880">
    <property type="entry name" value="MORTALITY FACTOR 4-LIKE PROTEIN"/>
    <property type="match status" value="1"/>
</dbReference>
<feature type="domain" description="MRG" evidence="6">
    <location>
        <begin position="42"/>
        <end position="200"/>
    </location>
</feature>
<dbReference type="Gene3D" id="1.10.274.30">
    <property type="entry name" value="MRG domain"/>
    <property type="match status" value="1"/>
</dbReference>
<accession>A0A3P7LD10</accession>
<dbReference type="GO" id="GO:0006325">
    <property type="term" value="P:chromatin organization"/>
    <property type="evidence" value="ECO:0007669"/>
    <property type="project" value="UniProtKB-KW"/>
</dbReference>
<keyword evidence="8" id="KW-1185">Reference proteome</keyword>
<name>A0A3P7LD10_STRVU</name>
<dbReference type="InterPro" id="IPR008676">
    <property type="entry name" value="MRG"/>
</dbReference>
<evidence type="ECO:0000313" key="7">
    <source>
        <dbReference type="EMBL" id="VDM80565.1"/>
    </source>
</evidence>
<dbReference type="InterPro" id="IPR038217">
    <property type="entry name" value="MRG_C_sf"/>
</dbReference>
<dbReference type="GO" id="GO:0005634">
    <property type="term" value="C:nucleus"/>
    <property type="evidence" value="ECO:0007669"/>
    <property type="project" value="UniProtKB-SubCell"/>
</dbReference>
<dbReference type="GO" id="GO:0035267">
    <property type="term" value="C:NuA4 histone acetyltransferase complex"/>
    <property type="evidence" value="ECO:0007669"/>
    <property type="project" value="TreeGrafter"/>
</dbReference>
<evidence type="ECO:0000256" key="3">
    <source>
        <dbReference type="ARBA" id="ARBA00023015"/>
    </source>
</evidence>
<gene>
    <name evidence="7" type="ORF">SVUK_LOCUS15563</name>
</gene>
<keyword evidence="2" id="KW-0156">Chromatin regulator</keyword>
<dbReference type="OrthoDB" id="5845086at2759"/>
<evidence type="ECO:0000313" key="8">
    <source>
        <dbReference type="Proteomes" id="UP000270094"/>
    </source>
</evidence>
<dbReference type="PANTHER" id="PTHR10880:SF48">
    <property type="entry name" value="MORTALITY FACTOR 4 LIKE 2"/>
    <property type="match status" value="1"/>
</dbReference>
<organism evidence="7 8">
    <name type="scientific">Strongylus vulgaris</name>
    <name type="common">Blood worm</name>
    <dbReference type="NCBI Taxonomy" id="40348"/>
    <lineage>
        <taxon>Eukaryota</taxon>
        <taxon>Metazoa</taxon>
        <taxon>Ecdysozoa</taxon>
        <taxon>Nematoda</taxon>
        <taxon>Chromadorea</taxon>
        <taxon>Rhabditida</taxon>
        <taxon>Rhabditina</taxon>
        <taxon>Rhabditomorpha</taxon>
        <taxon>Strongyloidea</taxon>
        <taxon>Strongylidae</taxon>
        <taxon>Strongylus</taxon>
    </lineage>
</organism>
<reference evidence="7 8" key="1">
    <citation type="submission" date="2018-11" db="EMBL/GenBank/DDBJ databases">
        <authorList>
            <consortium name="Pathogen Informatics"/>
        </authorList>
    </citation>
    <scope>NUCLEOTIDE SEQUENCE [LARGE SCALE GENOMIC DNA]</scope>
</reference>